<dbReference type="EMBL" id="WUAV01000002">
    <property type="protein sequence ID" value="KAF1767661.1"/>
    <property type="molecule type" value="Genomic_DNA"/>
</dbReference>
<reference evidence="1 2" key="1">
    <citation type="submission" date="2019-12" db="EMBL/GenBank/DDBJ databases">
        <title>Chromosome-level assembly of the Caenorhabditis remanei genome.</title>
        <authorList>
            <person name="Teterina A.A."/>
            <person name="Willis J.H."/>
            <person name="Phillips P.C."/>
        </authorList>
    </citation>
    <scope>NUCLEOTIDE SEQUENCE [LARGE SCALE GENOMIC DNA]</scope>
    <source>
        <strain evidence="1 2">PX506</strain>
        <tissue evidence="1">Whole organism</tissue>
    </source>
</reference>
<evidence type="ECO:0000313" key="1">
    <source>
        <dbReference type="EMBL" id="KAF1767661.1"/>
    </source>
</evidence>
<dbReference type="CTD" id="78774471"/>
<accession>A0A6A5HKK3</accession>
<dbReference type="GeneID" id="78774471"/>
<comment type="caution">
    <text evidence="1">The sequence shown here is derived from an EMBL/GenBank/DDBJ whole genome shotgun (WGS) entry which is preliminary data.</text>
</comment>
<evidence type="ECO:0000313" key="2">
    <source>
        <dbReference type="Proteomes" id="UP000483820"/>
    </source>
</evidence>
<name>A0A6A5HKK3_CAERE</name>
<sequence>MQIEKNYVPIREHFTVECSIHCPDILVVSVGRHAELRADWTWASHPILSDSDEITECDLEVVDLHIWVTEHLQWLCELRLSIFWFWKNQRHRVGVGAGDPVVEDCVFWMIREDAHMFEWEAFCQDDLTNGLEDLQSLIAEDHFVDLQLQILRET</sequence>
<proteinExistence type="predicted"/>
<dbReference type="Proteomes" id="UP000483820">
    <property type="component" value="Chromosome II"/>
</dbReference>
<gene>
    <name evidence="1" type="ORF">GCK72_007620</name>
</gene>
<dbReference type="KEGG" id="crq:GCK72_007620"/>
<dbReference type="AlphaFoldDB" id="A0A6A5HKK3"/>
<organism evidence="1 2">
    <name type="scientific">Caenorhabditis remanei</name>
    <name type="common">Caenorhabditis vulgaris</name>
    <dbReference type="NCBI Taxonomy" id="31234"/>
    <lineage>
        <taxon>Eukaryota</taxon>
        <taxon>Metazoa</taxon>
        <taxon>Ecdysozoa</taxon>
        <taxon>Nematoda</taxon>
        <taxon>Chromadorea</taxon>
        <taxon>Rhabditida</taxon>
        <taxon>Rhabditina</taxon>
        <taxon>Rhabditomorpha</taxon>
        <taxon>Rhabditoidea</taxon>
        <taxon>Rhabditidae</taxon>
        <taxon>Peloderinae</taxon>
        <taxon>Caenorhabditis</taxon>
    </lineage>
</organism>
<dbReference type="RefSeq" id="XP_053590527.1">
    <property type="nucleotide sequence ID" value="XM_053726333.1"/>
</dbReference>
<protein>
    <submittedName>
        <fullName evidence="1">Uncharacterized protein</fullName>
    </submittedName>
</protein>